<dbReference type="STRING" id="1209931.A0A135S3G9"/>
<dbReference type="AlphaFoldDB" id="A0A135S3G9"/>
<feature type="region of interest" description="Disordered" evidence="1">
    <location>
        <begin position="26"/>
        <end position="45"/>
    </location>
</feature>
<dbReference type="EMBL" id="JFFI01002554">
    <property type="protein sequence ID" value="KXH30464.1"/>
    <property type="molecule type" value="Genomic_DNA"/>
</dbReference>
<accession>A0A135S3G9</accession>
<reference evidence="2 3" key="1">
    <citation type="submission" date="2014-02" db="EMBL/GenBank/DDBJ databases">
        <title>The genome sequence of Colletotrichum salicis CBS 607.94.</title>
        <authorList>
            <person name="Baroncelli R."/>
            <person name="Thon M.R."/>
        </authorList>
    </citation>
    <scope>NUCLEOTIDE SEQUENCE [LARGE SCALE GENOMIC DNA]</scope>
    <source>
        <strain evidence="2 3">CBS 607.94</strain>
    </source>
</reference>
<evidence type="ECO:0000256" key="1">
    <source>
        <dbReference type="SAM" id="MobiDB-lite"/>
    </source>
</evidence>
<evidence type="ECO:0000313" key="2">
    <source>
        <dbReference type="EMBL" id="KXH30464.1"/>
    </source>
</evidence>
<protein>
    <submittedName>
        <fullName evidence="2">Uncharacterized protein</fullName>
    </submittedName>
</protein>
<evidence type="ECO:0000313" key="3">
    <source>
        <dbReference type="Proteomes" id="UP000070121"/>
    </source>
</evidence>
<comment type="caution">
    <text evidence="2">The sequence shown here is derived from an EMBL/GenBank/DDBJ whole genome shotgun (WGS) entry which is preliminary data.</text>
</comment>
<organism evidence="2 3">
    <name type="scientific">Colletotrichum salicis</name>
    <dbReference type="NCBI Taxonomy" id="1209931"/>
    <lineage>
        <taxon>Eukaryota</taxon>
        <taxon>Fungi</taxon>
        <taxon>Dikarya</taxon>
        <taxon>Ascomycota</taxon>
        <taxon>Pezizomycotina</taxon>
        <taxon>Sordariomycetes</taxon>
        <taxon>Hypocreomycetidae</taxon>
        <taxon>Glomerellales</taxon>
        <taxon>Glomerellaceae</taxon>
        <taxon>Colletotrichum</taxon>
        <taxon>Colletotrichum acutatum species complex</taxon>
    </lineage>
</organism>
<gene>
    <name evidence="2" type="ORF">CSAL01_00692</name>
</gene>
<feature type="region of interest" description="Disordered" evidence="1">
    <location>
        <begin position="58"/>
        <end position="78"/>
    </location>
</feature>
<dbReference type="Proteomes" id="UP000070121">
    <property type="component" value="Unassembled WGS sequence"/>
</dbReference>
<sequence length="117" mass="13070">MQQEETGRHMATMLVLRIERGRGDKRYVPYLSTEPGQSPRPSWMKYPSRIRPYSIAAAEEHAPQSAAEPGPHGVVGKPIRRGRVIGMAVCVTSDGTKRYAEHGVRLKEKMNGNLDID</sequence>
<name>A0A135S3G9_9PEZI</name>
<keyword evidence="3" id="KW-1185">Reference proteome</keyword>
<proteinExistence type="predicted"/>